<gene>
    <name evidence="6" type="ORF">ICN82_18305</name>
</gene>
<dbReference type="GO" id="GO:0045892">
    <property type="term" value="P:negative regulation of DNA-templated transcription"/>
    <property type="evidence" value="ECO:0007669"/>
    <property type="project" value="TreeGrafter"/>
</dbReference>
<organism evidence="6 7">
    <name type="scientific">Mangrovicoccus algicola</name>
    <dbReference type="NCBI Taxonomy" id="2771008"/>
    <lineage>
        <taxon>Bacteria</taxon>
        <taxon>Pseudomonadati</taxon>
        <taxon>Pseudomonadota</taxon>
        <taxon>Alphaproteobacteria</taxon>
        <taxon>Rhodobacterales</taxon>
        <taxon>Paracoccaceae</taxon>
        <taxon>Mangrovicoccus</taxon>
    </lineage>
</organism>
<dbReference type="Pfam" id="PF09339">
    <property type="entry name" value="HTH_IclR"/>
    <property type="match status" value="1"/>
</dbReference>
<dbReference type="PANTHER" id="PTHR30136:SF35">
    <property type="entry name" value="HTH-TYPE TRANSCRIPTIONAL REGULATOR RV1719"/>
    <property type="match status" value="1"/>
</dbReference>
<dbReference type="InterPro" id="IPR005471">
    <property type="entry name" value="Tscrpt_reg_IclR_N"/>
</dbReference>
<evidence type="ECO:0000313" key="6">
    <source>
        <dbReference type="EMBL" id="MBE3640161.1"/>
    </source>
</evidence>
<keyword evidence="2" id="KW-0238">DNA-binding</keyword>
<dbReference type="PROSITE" id="PS51078">
    <property type="entry name" value="ICLR_ED"/>
    <property type="match status" value="1"/>
</dbReference>
<evidence type="ECO:0000256" key="2">
    <source>
        <dbReference type="ARBA" id="ARBA00023125"/>
    </source>
</evidence>
<keyword evidence="1" id="KW-0805">Transcription regulation</keyword>
<feature type="domain" description="IclR-ED" evidence="5">
    <location>
        <begin position="76"/>
        <end position="262"/>
    </location>
</feature>
<dbReference type="Gene3D" id="3.30.450.40">
    <property type="match status" value="1"/>
</dbReference>
<dbReference type="Pfam" id="PF01614">
    <property type="entry name" value="IclR_C"/>
    <property type="match status" value="1"/>
</dbReference>
<dbReference type="SUPFAM" id="SSF55781">
    <property type="entry name" value="GAF domain-like"/>
    <property type="match status" value="1"/>
</dbReference>
<dbReference type="SUPFAM" id="SSF46785">
    <property type="entry name" value="Winged helix' DNA-binding domain"/>
    <property type="match status" value="1"/>
</dbReference>
<dbReference type="PROSITE" id="PS51077">
    <property type="entry name" value="HTH_ICLR"/>
    <property type="match status" value="1"/>
</dbReference>
<evidence type="ECO:0000259" key="5">
    <source>
        <dbReference type="PROSITE" id="PS51078"/>
    </source>
</evidence>
<dbReference type="SMART" id="SM00346">
    <property type="entry name" value="HTH_ICLR"/>
    <property type="match status" value="1"/>
</dbReference>
<keyword evidence="7" id="KW-1185">Reference proteome</keyword>
<dbReference type="RefSeq" id="WP_193185809.1">
    <property type="nucleotide sequence ID" value="NZ_JACVXA010000075.1"/>
</dbReference>
<evidence type="ECO:0000256" key="1">
    <source>
        <dbReference type="ARBA" id="ARBA00023015"/>
    </source>
</evidence>
<dbReference type="EMBL" id="JACVXA010000075">
    <property type="protein sequence ID" value="MBE3640161.1"/>
    <property type="molecule type" value="Genomic_DNA"/>
</dbReference>
<proteinExistence type="predicted"/>
<dbReference type="InterPro" id="IPR036388">
    <property type="entry name" value="WH-like_DNA-bd_sf"/>
</dbReference>
<dbReference type="GO" id="GO:0003677">
    <property type="term" value="F:DNA binding"/>
    <property type="evidence" value="ECO:0007669"/>
    <property type="project" value="UniProtKB-KW"/>
</dbReference>
<evidence type="ECO:0000259" key="4">
    <source>
        <dbReference type="PROSITE" id="PS51077"/>
    </source>
</evidence>
<dbReference type="InterPro" id="IPR050707">
    <property type="entry name" value="HTH_MetabolicPath_Reg"/>
</dbReference>
<dbReference type="InterPro" id="IPR036390">
    <property type="entry name" value="WH_DNA-bd_sf"/>
</dbReference>
<keyword evidence="3" id="KW-0804">Transcription</keyword>
<dbReference type="Gene3D" id="1.10.10.10">
    <property type="entry name" value="Winged helix-like DNA-binding domain superfamily/Winged helix DNA-binding domain"/>
    <property type="match status" value="1"/>
</dbReference>
<feature type="domain" description="HTH iclR-type" evidence="4">
    <location>
        <begin position="16"/>
        <end position="75"/>
    </location>
</feature>
<reference evidence="6" key="1">
    <citation type="submission" date="2020-09" db="EMBL/GenBank/DDBJ databases">
        <title>A novel bacterium of genus Mangrovicoccus, isolated from South China Sea.</title>
        <authorList>
            <person name="Huang H."/>
            <person name="Mo K."/>
            <person name="Hu Y."/>
        </authorList>
    </citation>
    <scope>NUCLEOTIDE SEQUENCE</scope>
    <source>
        <strain evidence="6">HB182678</strain>
    </source>
</reference>
<sequence length="265" mass="28349">MEEDHGSRAAGPAKGTQTLMRGLEAVRLVSEGVSDAAGIGRALGVPRSTVHRLLSSLVAAGYLHHLPQGGYLLGPQLISLGERARQQRPVQALAAPVLRRLADLTGDTVHLGVPDGAEVLYLDKIEGTRGLEMRSRPGHRMPLALTGLGKAMMLAMPEPRWEPLWRAAAEIQKSHPGRVPPRPWPEFRADLLEARQRGYCFDLEENEYGIRCAGAPVRDATGQVVAGLSVASAVPFMPESRLAELGPVVAAHAAEISRILGGSPE</sequence>
<name>A0A8J6Z208_9RHOB</name>
<evidence type="ECO:0000313" key="7">
    <source>
        <dbReference type="Proteomes" id="UP000609121"/>
    </source>
</evidence>
<dbReference type="InterPro" id="IPR029016">
    <property type="entry name" value="GAF-like_dom_sf"/>
</dbReference>
<dbReference type="GO" id="GO:0003700">
    <property type="term" value="F:DNA-binding transcription factor activity"/>
    <property type="evidence" value="ECO:0007669"/>
    <property type="project" value="TreeGrafter"/>
</dbReference>
<dbReference type="PANTHER" id="PTHR30136">
    <property type="entry name" value="HELIX-TURN-HELIX TRANSCRIPTIONAL REGULATOR, ICLR FAMILY"/>
    <property type="match status" value="1"/>
</dbReference>
<accession>A0A8J6Z208</accession>
<evidence type="ECO:0000256" key="3">
    <source>
        <dbReference type="ARBA" id="ARBA00023163"/>
    </source>
</evidence>
<comment type="caution">
    <text evidence="6">The sequence shown here is derived from an EMBL/GenBank/DDBJ whole genome shotgun (WGS) entry which is preliminary data.</text>
</comment>
<dbReference type="AlphaFoldDB" id="A0A8J6Z208"/>
<dbReference type="InterPro" id="IPR014757">
    <property type="entry name" value="Tscrpt_reg_IclR_C"/>
</dbReference>
<dbReference type="Proteomes" id="UP000609121">
    <property type="component" value="Unassembled WGS sequence"/>
</dbReference>
<protein>
    <submittedName>
        <fullName evidence="6">IclR family transcriptional regulator</fullName>
    </submittedName>
</protein>